<keyword evidence="1" id="KW-0813">Transport</keyword>
<comment type="caution">
    <text evidence="2">The sequence shown here is derived from an EMBL/GenBank/DDBJ whole genome shotgun (WGS) entry which is preliminary data.</text>
</comment>
<sequence length="234" mass="26768">MMMNGMLLQNEMLWIIKLFLSFIIVLGAYKCFGKTGLFIWIPISMFIASVEVMVLVKLFGLHASLGNIPYASAFLVTDILSEKYGEKEAKKAIWIGFFTNIVIAFMINFALMFTPEADGLEMHTNLKSIFGLFPRFMIVGLVSYAISQHVDIYLYKILKEKFPKHLWIRNNGSTMVSQLVDNILFTTLAFTGIFSFEVMFEIFLSTYILKWIVAAMDTPFLYLATKMDSKKSLC</sequence>
<dbReference type="PATRIC" id="fig|1319815.3.peg.408"/>
<evidence type="ECO:0000313" key="2">
    <source>
        <dbReference type="EMBL" id="ERT69732.1"/>
    </source>
</evidence>
<dbReference type="Pfam" id="PF02592">
    <property type="entry name" value="Vut_1"/>
    <property type="match status" value="1"/>
</dbReference>
<feature type="transmembrane region" description="Helical" evidence="1">
    <location>
        <begin position="133"/>
        <end position="155"/>
    </location>
</feature>
<dbReference type="InterPro" id="IPR003744">
    <property type="entry name" value="YhhQ"/>
</dbReference>
<name>U7VDF8_9FUSO</name>
<keyword evidence="1" id="KW-1133">Transmembrane helix</keyword>
<evidence type="ECO:0000256" key="1">
    <source>
        <dbReference type="HAMAP-Rule" id="MF_02088"/>
    </source>
</evidence>
<organism evidence="2 3">
    <name type="scientific">Cetobacterium somerae ATCC BAA-474</name>
    <dbReference type="NCBI Taxonomy" id="1319815"/>
    <lineage>
        <taxon>Bacteria</taxon>
        <taxon>Fusobacteriati</taxon>
        <taxon>Fusobacteriota</taxon>
        <taxon>Fusobacteriia</taxon>
        <taxon>Fusobacteriales</taxon>
        <taxon>Fusobacteriaceae</taxon>
        <taxon>Cetobacterium</taxon>
    </lineage>
</organism>
<accession>U7VDF8</accession>
<dbReference type="eggNOG" id="COG1738">
    <property type="taxonomic scope" value="Bacteria"/>
</dbReference>
<feature type="transmembrane region" description="Helical" evidence="1">
    <location>
        <begin position="36"/>
        <end position="55"/>
    </location>
</feature>
<comment type="similarity">
    <text evidence="1">Belongs to the vitamin uptake transporter (VUT/ECF) (TC 2.A.88) family. Q precursor transporter subfamily.</text>
</comment>
<dbReference type="Proteomes" id="UP000017081">
    <property type="component" value="Unassembled WGS sequence"/>
</dbReference>
<dbReference type="AlphaFoldDB" id="U7VDF8"/>
<keyword evidence="1" id="KW-0472">Membrane</keyword>
<dbReference type="RefSeq" id="WP_023049972.1">
    <property type="nucleotide sequence ID" value="NZ_CP173065.2"/>
</dbReference>
<dbReference type="NCBIfam" id="TIGR00697">
    <property type="entry name" value="queuosine precursor transporter"/>
    <property type="match status" value="1"/>
</dbReference>
<keyword evidence="1" id="KW-1003">Cell membrane</keyword>
<comment type="function">
    <text evidence="1">Involved in the import of queuosine (Q) precursors, required for Q precursor salvage.</text>
</comment>
<feature type="transmembrane region" description="Helical" evidence="1">
    <location>
        <begin position="176"/>
        <end position="196"/>
    </location>
</feature>
<evidence type="ECO:0000313" key="3">
    <source>
        <dbReference type="Proteomes" id="UP000017081"/>
    </source>
</evidence>
<dbReference type="GO" id="GO:0005886">
    <property type="term" value="C:plasma membrane"/>
    <property type="evidence" value="ECO:0007669"/>
    <property type="project" value="UniProtKB-SubCell"/>
</dbReference>
<protein>
    <recommendedName>
        <fullName evidence="1">Probable queuosine precursor transporter</fullName>
        <shortName evidence="1">Q precursor transporter</shortName>
    </recommendedName>
</protein>
<dbReference type="GO" id="GO:0022857">
    <property type="term" value="F:transmembrane transporter activity"/>
    <property type="evidence" value="ECO:0007669"/>
    <property type="project" value="UniProtKB-UniRule"/>
</dbReference>
<proteinExistence type="inferred from homology"/>
<comment type="subcellular location">
    <subcellularLocation>
        <location evidence="1">Cell membrane</location>
        <topology evidence="1">Multi-pass membrane protein</topology>
    </subcellularLocation>
</comment>
<feature type="transmembrane region" description="Helical" evidence="1">
    <location>
        <begin position="92"/>
        <end position="113"/>
    </location>
</feature>
<dbReference type="EMBL" id="AXZF01000015">
    <property type="protein sequence ID" value="ERT69732.1"/>
    <property type="molecule type" value="Genomic_DNA"/>
</dbReference>
<dbReference type="STRING" id="1319815.HMPREF0202_00424"/>
<keyword evidence="3" id="KW-1185">Reference proteome</keyword>
<keyword evidence="1" id="KW-0812">Transmembrane</keyword>
<dbReference type="PANTHER" id="PTHR34300:SF2">
    <property type="entry name" value="QUEUOSINE PRECURSOR TRANSPORTER-RELATED"/>
    <property type="match status" value="1"/>
</dbReference>
<gene>
    <name evidence="2" type="ORF">HMPREF0202_00424</name>
</gene>
<dbReference type="HAMAP" id="MF_02088">
    <property type="entry name" value="Q_prec_transport"/>
    <property type="match status" value="1"/>
</dbReference>
<feature type="transmembrane region" description="Helical" evidence="1">
    <location>
        <begin position="202"/>
        <end position="223"/>
    </location>
</feature>
<dbReference type="PANTHER" id="PTHR34300">
    <property type="entry name" value="QUEUOSINE PRECURSOR TRANSPORTER-RELATED"/>
    <property type="match status" value="1"/>
</dbReference>
<feature type="transmembrane region" description="Helical" evidence="1">
    <location>
        <begin position="12"/>
        <end position="29"/>
    </location>
</feature>
<reference evidence="2 3" key="1">
    <citation type="submission" date="2013-08" db="EMBL/GenBank/DDBJ databases">
        <authorList>
            <person name="Weinstock G."/>
            <person name="Sodergren E."/>
            <person name="Wylie T."/>
            <person name="Fulton L."/>
            <person name="Fulton R."/>
            <person name="Fronick C."/>
            <person name="O'Laughlin M."/>
            <person name="Godfrey J."/>
            <person name="Miner T."/>
            <person name="Herter B."/>
            <person name="Appelbaum E."/>
            <person name="Cordes M."/>
            <person name="Lek S."/>
            <person name="Wollam A."/>
            <person name="Pepin K.H."/>
            <person name="Palsikar V.B."/>
            <person name="Mitreva M."/>
            <person name="Wilson R.K."/>
        </authorList>
    </citation>
    <scope>NUCLEOTIDE SEQUENCE [LARGE SCALE GENOMIC DNA]</scope>
    <source>
        <strain evidence="2 3">ATCC BAA-474</strain>
    </source>
</reference>
<dbReference type="HOGENOM" id="CLU_075503_2_1_0"/>